<dbReference type="SUPFAM" id="SSF52540">
    <property type="entry name" value="P-loop containing nucleoside triphosphate hydrolases"/>
    <property type="match status" value="1"/>
</dbReference>
<evidence type="ECO:0000256" key="8">
    <source>
        <dbReference type="ARBA" id="ARBA00030128"/>
    </source>
</evidence>
<comment type="subcellular location">
    <subcellularLocation>
        <location evidence="9">Cytoplasm</location>
    </subcellularLocation>
</comment>
<dbReference type="InterPro" id="IPR027417">
    <property type="entry name" value="P-loop_NTPase"/>
</dbReference>
<dbReference type="HAMAP" id="MF_00328">
    <property type="entry name" value="Guanylate_kinase"/>
    <property type="match status" value="1"/>
</dbReference>
<evidence type="ECO:0000313" key="11">
    <source>
        <dbReference type="EMBL" id="AGF46836.1"/>
    </source>
</evidence>
<name>M1LRS0_9PROT</name>
<dbReference type="eggNOG" id="COG0194">
    <property type="taxonomic scope" value="Bacteria"/>
</dbReference>
<reference evidence="11 12" key="1">
    <citation type="journal article" date="2013" name="Genome Biol. Evol.">
        <title>Genome evolution and phylogenomic analysis of candidatus kinetoplastibacterium, the betaproteobacterial endosymbionts of strigomonas and angomonas.</title>
        <authorList>
            <person name="Alves J.M."/>
            <person name="Serrano M.G."/>
            <person name="Maia da Silva F."/>
            <person name="Voegtly L.J."/>
            <person name="Matveyev A.V."/>
            <person name="Teixeira M.M."/>
            <person name="Camargo E.P."/>
            <person name="Buck G.A."/>
        </authorList>
    </citation>
    <scope>NUCLEOTIDE SEQUENCE [LARGE SCALE GENOMIC DNA]</scope>
    <source>
        <strain evidence="11 12">TCC079E</strain>
    </source>
</reference>
<dbReference type="GO" id="GO:0005524">
    <property type="term" value="F:ATP binding"/>
    <property type="evidence" value="ECO:0007669"/>
    <property type="project" value="UniProtKB-UniRule"/>
</dbReference>
<evidence type="ECO:0000256" key="3">
    <source>
        <dbReference type="ARBA" id="ARBA00016296"/>
    </source>
</evidence>
<keyword evidence="4 9" id="KW-0808">Transferase</keyword>
<organism evidence="11 12">
    <name type="scientific">Candidatus Kinetoplastidibacterium desouzai TCC079E</name>
    <dbReference type="NCBI Taxonomy" id="1208919"/>
    <lineage>
        <taxon>Bacteria</taxon>
        <taxon>Pseudomonadati</taxon>
        <taxon>Pseudomonadota</taxon>
        <taxon>Betaproteobacteria</taxon>
        <taxon>Candidatus Kinetoplastidibacterium</taxon>
    </lineage>
</organism>
<dbReference type="GO" id="GO:0004385">
    <property type="term" value="F:GMP kinase activity"/>
    <property type="evidence" value="ECO:0007669"/>
    <property type="project" value="UniProtKB-UniRule"/>
</dbReference>
<evidence type="ECO:0000256" key="2">
    <source>
        <dbReference type="ARBA" id="ARBA00012961"/>
    </source>
</evidence>
<evidence type="ECO:0000256" key="6">
    <source>
        <dbReference type="ARBA" id="ARBA00022777"/>
    </source>
</evidence>
<evidence type="ECO:0000256" key="9">
    <source>
        <dbReference type="HAMAP-Rule" id="MF_00328"/>
    </source>
</evidence>
<sequence length="215" mass="24841">MNYGNLFIITAPSGTGKSSLIKALLNSDSSISISISHTTRKPRSSEKNGQEYHFITIDEFKKMCNDNVFLEHAEVHGNFYGTSKYFIDKKLETGQDVITEIDWQGSQQIKLQYPDSIRIFILPPSFEEIRKRMIQRAQDTQETINKRLLAAYKEVKYAKDCEYLVINKDFDKALSDLRHIIKATKLRYKTQAIKNLELFTKLGVTNNDINDSIYK</sequence>
<feature type="binding site" evidence="9">
    <location>
        <begin position="11"/>
        <end position="18"/>
    </location>
    <ligand>
        <name>ATP</name>
        <dbReference type="ChEBI" id="CHEBI:30616"/>
    </ligand>
</feature>
<keyword evidence="12" id="KW-1185">Reference proteome</keyword>
<dbReference type="Pfam" id="PF00625">
    <property type="entry name" value="Guanylate_kin"/>
    <property type="match status" value="1"/>
</dbReference>
<accession>M1LRS0</accession>
<dbReference type="HOGENOM" id="CLU_001715_1_0_4"/>
<dbReference type="AlphaFoldDB" id="M1LRS0"/>
<dbReference type="PROSITE" id="PS50052">
    <property type="entry name" value="GUANYLATE_KINASE_2"/>
    <property type="match status" value="1"/>
</dbReference>
<dbReference type="InterPro" id="IPR008145">
    <property type="entry name" value="GK/Ca_channel_bsu"/>
</dbReference>
<evidence type="ECO:0000256" key="4">
    <source>
        <dbReference type="ARBA" id="ARBA00022679"/>
    </source>
</evidence>
<keyword evidence="5 9" id="KW-0547">Nucleotide-binding</keyword>
<keyword evidence="7 9" id="KW-0067">ATP-binding</keyword>
<dbReference type="CDD" id="cd00071">
    <property type="entry name" value="GMPK"/>
    <property type="match status" value="1"/>
</dbReference>
<feature type="domain" description="Guanylate kinase-like" evidence="10">
    <location>
        <begin position="4"/>
        <end position="182"/>
    </location>
</feature>
<evidence type="ECO:0000256" key="1">
    <source>
        <dbReference type="ARBA" id="ARBA00005790"/>
    </source>
</evidence>
<evidence type="ECO:0000256" key="5">
    <source>
        <dbReference type="ARBA" id="ARBA00022741"/>
    </source>
</evidence>
<comment type="catalytic activity">
    <reaction evidence="9">
        <text>GMP + ATP = GDP + ADP</text>
        <dbReference type="Rhea" id="RHEA:20780"/>
        <dbReference type="ChEBI" id="CHEBI:30616"/>
        <dbReference type="ChEBI" id="CHEBI:58115"/>
        <dbReference type="ChEBI" id="CHEBI:58189"/>
        <dbReference type="ChEBI" id="CHEBI:456216"/>
        <dbReference type="EC" id="2.7.4.8"/>
    </reaction>
</comment>
<dbReference type="STRING" id="1208919.CDSE_0526"/>
<proteinExistence type="inferred from homology"/>
<dbReference type="Gene3D" id="3.30.63.10">
    <property type="entry name" value="Guanylate Kinase phosphate binding domain"/>
    <property type="match status" value="1"/>
</dbReference>
<dbReference type="GO" id="GO:0005829">
    <property type="term" value="C:cytosol"/>
    <property type="evidence" value="ECO:0007669"/>
    <property type="project" value="TreeGrafter"/>
</dbReference>
<dbReference type="Proteomes" id="UP000011547">
    <property type="component" value="Chromosome"/>
</dbReference>
<dbReference type="InterPro" id="IPR008144">
    <property type="entry name" value="Guanylate_kin-like_dom"/>
</dbReference>
<dbReference type="RefSeq" id="WP_015396247.1">
    <property type="nucleotide sequence ID" value="NC_020294.1"/>
</dbReference>
<dbReference type="FunFam" id="3.30.63.10:FF:000002">
    <property type="entry name" value="Guanylate kinase 1"/>
    <property type="match status" value="1"/>
</dbReference>
<dbReference type="InterPro" id="IPR020590">
    <property type="entry name" value="Guanylate_kinase_CS"/>
</dbReference>
<dbReference type="PANTHER" id="PTHR23117:SF13">
    <property type="entry name" value="GUANYLATE KINASE"/>
    <property type="match status" value="1"/>
</dbReference>
<comment type="function">
    <text evidence="9">Essential for recycling GMP and indirectly, cGMP.</text>
</comment>
<dbReference type="KEGG" id="kde:CDSE_0526"/>
<dbReference type="EC" id="2.7.4.8" evidence="2 9"/>
<keyword evidence="6 9" id="KW-0418">Kinase</keyword>
<dbReference type="Gene3D" id="3.40.50.300">
    <property type="entry name" value="P-loop containing nucleotide triphosphate hydrolases"/>
    <property type="match status" value="1"/>
</dbReference>
<dbReference type="NCBIfam" id="TIGR03263">
    <property type="entry name" value="guanyl_kin"/>
    <property type="match status" value="1"/>
</dbReference>
<evidence type="ECO:0000313" key="12">
    <source>
        <dbReference type="Proteomes" id="UP000011547"/>
    </source>
</evidence>
<dbReference type="OrthoDB" id="9808150at2"/>
<dbReference type="SMART" id="SM00072">
    <property type="entry name" value="GuKc"/>
    <property type="match status" value="1"/>
</dbReference>
<evidence type="ECO:0000256" key="7">
    <source>
        <dbReference type="ARBA" id="ARBA00022840"/>
    </source>
</evidence>
<comment type="similarity">
    <text evidence="1 9">Belongs to the guanylate kinase family.</text>
</comment>
<dbReference type="PROSITE" id="PS00856">
    <property type="entry name" value="GUANYLATE_KINASE_1"/>
    <property type="match status" value="1"/>
</dbReference>
<protein>
    <recommendedName>
        <fullName evidence="3 9">Guanylate kinase</fullName>
        <ecNumber evidence="2 9">2.7.4.8</ecNumber>
    </recommendedName>
    <alternativeName>
        <fullName evidence="8 9">GMP kinase</fullName>
    </alternativeName>
</protein>
<gene>
    <name evidence="9" type="primary">gmk</name>
    <name evidence="11" type="ORF">CDSE_0526</name>
</gene>
<dbReference type="PATRIC" id="fig|1208919.3.peg.274"/>
<dbReference type="EMBL" id="CP003803">
    <property type="protein sequence ID" value="AGF46836.1"/>
    <property type="molecule type" value="Genomic_DNA"/>
</dbReference>
<evidence type="ECO:0000259" key="10">
    <source>
        <dbReference type="PROSITE" id="PS50052"/>
    </source>
</evidence>
<dbReference type="PANTHER" id="PTHR23117">
    <property type="entry name" value="GUANYLATE KINASE-RELATED"/>
    <property type="match status" value="1"/>
</dbReference>
<keyword evidence="9" id="KW-0963">Cytoplasm</keyword>
<dbReference type="InterPro" id="IPR017665">
    <property type="entry name" value="Guanylate_kinase"/>
</dbReference>